<evidence type="ECO:0008006" key="3">
    <source>
        <dbReference type="Google" id="ProtNLM"/>
    </source>
</evidence>
<dbReference type="InterPro" id="IPR008972">
    <property type="entry name" value="Cupredoxin"/>
</dbReference>
<gene>
    <name evidence="1" type="ORF">HII17_05220</name>
</gene>
<proteinExistence type="predicted"/>
<dbReference type="AlphaFoldDB" id="A0A7Y0LB29"/>
<evidence type="ECO:0000313" key="2">
    <source>
        <dbReference type="Proteomes" id="UP000568664"/>
    </source>
</evidence>
<comment type="caution">
    <text evidence="1">The sequence shown here is derived from an EMBL/GenBank/DDBJ whole genome shotgun (WGS) entry which is preliminary data.</text>
</comment>
<dbReference type="SUPFAM" id="SSF49503">
    <property type="entry name" value="Cupredoxins"/>
    <property type="match status" value="1"/>
</dbReference>
<reference evidence="1 2" key="1">
    <citation type="submission" date="2020-04" db="EMBL/GenBank/DDBJ databases">
        <title>Thalassotalea sp. M1531, isolated from the surface of marine red alga.</title>
        <authorList>
            <person name="Pang L."/>
            <person name="Lu D.-C."/>
        </authorList>
    </citation>
    <scope>NUCLEOTIDE SEQUENCE [LARGE SCALE GENOMIC DNA]</scope>
    <source>
        <strain evidence="1 2">M1531</strain>
    </source>
</reference>
<protein>
    <recommendedName>
        <fullName evidence="3">Methylamine utilization protein</fullName>
    </recommendedName>
</protein>
<keyword evidence="2" id="KW-1185">Reference proteome</keyword>
<accession>A0A7Y0LB29</accession>
<evidence type="ECO:0000313" key="1">
    <source>
        <dbReference type="EMBL" id="NMP30959.1"/>
    </source>
</evidence>
<dbReference type="Gene3D" id="2.60.40.420">
    <property type="entry name" value="Cupredoxins - blue copper proteins"/>
    <property type="match status" value="1"/>
</dbReference>
<dbReference type="Proteomes" id="UP000568664">
    <property type="component" value="Unassembled WGS sequence"/>
</dbReference>
<dbReference type="EMBL" id="JABBXH010000002">
    <property type="protein sequence ID" value="NMP30959.1"/>
    <property type="molecule type" value="Genomic_DNA"/>
</dbReference>
<organism evidence="1 2">
    <name type="scientific">Thalassotalea algicola</name>
    <dbReference type="NCBI Taxonomy" id="2716224"/>
    <lineage>
        <taxon>Bacteria</taxon>
        <taxon>Pseudomonadati</taxon>
        <taxon>Pseudomonadota</taxon>
        <taxon>Gammaproteobacteria</taxon>
        <taxon>Alteromonadales</taxon>
        <taxon>Colwelliaceae</taxon>
        <taxon>Thalassotalea</taxon>
    </lineage>
</organism>
<dbReference type="RefSeq" id="WP_169074309.1">
    <property type="nucleotide sequence ID" value="NZ_JABBXH010000002.1"/>
</dbReference>
<name>A0A7Y0LB29_9GAMM</name>
<sequence length="242" mass="27107">MTNQFEETMYIDEISINNKRVSFITKCVALLGTFLSTSSYCVNASELTLNVVTPSGSPATDIVSFIRPTKGINGLPLNDVPLYIGQQDKKFAPYITVMQKGQSINFVNHDDITHHIYSVSGENRFEFKIKAGGEITTQPLQSAEEVAMGCNIHDWMSGYVLVVDTPYFGKTNEDGQITFDLPETGEYELSLWHPQLDVTNNRIKQLLNVTQANVNISISLPQNLLPIPEQVGQEDFDFLDEY</sequence>